<reference evidence="8 9" key="1">
    <citation type="submission" date="2016-12" db="EMBL/GenBank/DDBJ databases">
        <authorList>
            <person name="Song W.-J."/>
            <person name="Kurnit D.M."/>
        </authorList>
    </citation>
    <scope>NUCLEOTIDE SEQUENCE [LARGE SCALE GENOMIC DNA]</scope>
    <source>
        <strain evidence="8 9">IMCC3135</strain>
    </source>
</reference>
<keyword evidence="4 8" id="KW-0032">Aminotransferase</keyword>
<organism evidence="8 9">
    <name type="scientific">Granulosicoccus antarcticus IMCC3135</name>
    <dbReference type="NCBI Taxonomy" id="1192854"/>
    <lineage>
        <taxon>Bacteria</taxon>
        <taxon>Pseudomonadati</taxon>
        <taxon>Pseudomonadota</taxon>
        <taxon>Gammaproteobacteria</taxon>
        <taxon>Chromatiales</taxon>
        <taxon>Granulosicoccaceae</taxon>
        <taxon>Granulosicoccus</taxon>
    </lineage>
</organism>
<protein>
    <submittedName>
        <fullName evidence="8">Aromatic-amino-acid aminotransferase</fullName>
        <ecNumber evidence="8">2.6.1.57</ecNumber>
    </submittedName>
</protein>
<dbReference type="GO" id="GO:0042802">
    <property type="term" value="F:identical protein binding"/>
    <property type="evidence" value="ECO:0007669"/>
    <property type="project" value="TreeGrafter"/>
</dbReference>
<dbReference type="PANTHER" id="PTHR11879:SF22">
    <property type="entry name" value="ASPARTATE AMINOTRANSFERASE, MITOCHONDRIAL"/>
    <property type="match status" value="1"/>
</dbReference>
<dbReference type="OrthoDB" id="9766445at2"/>
<dbReference type="KEGG" id="gai:IMCC3135_09695"/>
<proteinExistence type="inferred from homology"/>
<dbReference type="AlphaFoldDB" id="A0A2Z2NNC9"/>
<keyword evidence="5 8" id="KW-0808">Transferase</keyword>
<feature type="domain" description="Aminotransferase class I/classII large" evidence="7">
    <location>
        <begin position="27"/>
        <end position="389"/>
    </location>
</feature>
<dbReference type="GO" id="GO:0004069">
    <property type="term" value="F:L-aspartate:2-oxoglutarate aminotransferase activity"/>
    <property type="evidence" value="ECO:0007669"/>
    <property type="project" value="TreeGrafter"/>
</dbReference>
<dbReference type="Proteomes" id="UP000250079">
    <property type="component" value="Chromosome"/>
</dbReference>
<comment type="subunit">
    <text evidence="3">Homodimer.</text>
</comment>
<keyword evidence="6" id="KW-0663">Pyridoxal phosphate</keyword>
<dbReference type="GO" id="GO:0004838">
    <property type="term" value="F:L-tyrosine-2-oxoglutarate transaminase activity"/>
    <property type="evidence" value="ECO:0007669"/>
    <property type="project" value="TreeGrafter"/>
</dbReference>
<evidence type="ECO:0000256" key="1">
    <source>
        <dbReference type="ARBA" id="ARBA00001933"/>
    </source>
</evidence>
<dbReference type="CDD" id="cd00609">
    <property type="entry name" value="AAT_like"/>
    <property type="match status" value="1"/>
</dbReference>
<dbReference type="PRINTS" id="PR00799">
    <property type="entry name" value="TRANSAMINASE"/>
</dbReference>
<dbReference type="InterPro" id="IPR004839">
    <property type="entry name" value="Aminotransferase_I/II_large"/>
</dbReference>
<dbReference type="Gene3D" id="3.40.640.10">
    <property type="entry name" value="Type I PLP-dependent aspartate aminotransferase-like (Major domain)"/>
    <property type="match status" value="1"/>
</dbReference>
<dbReference type="InterPro" id="IPR015422">
    <property type="entry name" value="PyrdxlP-dep_Trfase_small"/>
</dbReference>
<dbReference type="SUPFAM" id="SSF53383">
    <property type="entry name" value="PLP-dependent transferases"/>
    <property type="match status" value="1"/>
</dbReference>
<dbReference type="NCBIfam" id="NF006719">
    <property type="entry name" value="PRK09257.1"/>
    <property type="match status" value="1"/>
</dbReference>
<dbReference type="EMBL" id="CP018632">
    <property type="protein sequence ID" value="ASJ72035.1"/>
    <property type="molecule type" value="Genomic_DNA"/>
</dbReference>
<evidence type="ECO:0000256" key="4">
    <source>
        <dbReference type="ARBA" id="ARBA00022576"/>
    </source>
</evidence>
<gene>
    <name evidence="8" type="primary">tyrB_1</name>
    <name evidence="8" type="ORF">IMCC3135_09695</name>
</gene>
<dbReference type="GO" id="GO:0005829">
    <property type="term" value="C:cytosol"/>
    <property type="evidence" value="ECO:0007669"/>
    <property type="project" value="TreeGrafter"/>
</dbReference>
<accession>A0A2Z2NNC9</accession>
<dbReference type="InterPro" id="IPR015421">
    <property type="entry name" value="PyrdxlP-dep_Trfase_major"/>
</dbReference>
<comment type="similarity">
    <text evidence="2">Belongs to the class-I pyridoxal-phosphate-dependent aminotransferase family.</text>
</comment>
<dbReference type="Pfam" id="PF00155">
    <property type="entry name" value="Aminotran_1_2"/>
    <property type="match status" value="1"/>
</dbReference>
<evidence type="ECO:0000313" key="8">
    <source>
        <dbReference type="EMBL" id="ASJ72035.1"/>
    </source>
</evidence>
<name>A0A2Z2NNC9_9GAMM</name>
<keyword evidence="9" id="KW-1185">Reference proteome</keyword>
<evidence type="ECO:0000259" key="7">
    <source>
        <dbReference type="Pfam" id="PF00155"/>
    </source>
</evidence>
<evidence type="ECO:0000313" key="9">
    <source>
        <dbReference type="Proteomes" id="UP000250079"/>
    </source>
</evidence>
<dbReference type="GO" id="GO:0033585">
    <property type="term" value="P:L-phenylalanine biosynthetic process from chorismate via phenylpyruvate"/>
    <property type="evidence" value="ECO:0007669"/>
    <property type="project" value="TreeGrafter"/>
</dbReference>
<evidence type="ECO:0000256" key="2">
    <source>
        <dbReference type="ARBA" id="ARBA00007441"/>
    </source>
</evidence>
<evidence type="ECO:0000256" key="6">
    <source>
        <dbReference type="ARBA" id="ARBA00022898"/>
    </source>
</evidence>
<sequence length="393" mass="42765">MISLLPPIEQDPLWKLTARFQADPRPEKLDFVLGVYKDEHAQTPVMNVVHEAELTLARQRASKAYRSLSGHIVFNEAITRLLLGTNATRLDDTATLQTIGGTGALRLLGEMIARADSTAVLWSTDPGYVNHKPIFARSGLVVRPYRWHPHAGTAGSVDMSCVLADLEAAKAGDVVLLHGCCHNPTGLDLDLKGWQSIAELCARKQLIPLVDMAYQGFADGLEEDAAGLRLLTSNLDTVLVAASCSKNMGLYCERTGAALVVTPDPADKALVIATLQDIARANYSMPADHGAAIAALVMENHDAWNTELSAMRHRLINLRSQLADCLDALGAPSTLRKIRHHKGMFSMLFFTPQQMERLRCEFAIYGTDSSRINIAGLSSNVIEYTARSLIAAA</sequence>
<dbReference type="InterPro" id="IPR015424">
    <property type="entry name" value="PyrdxlP-dep_Trfase"/>
</dbReference>
<evidence type="ECO:0000256" key="3">
    <source>
        <dbReference type="ARBA" id="ARBA00011738"/>
    </source>
</evidence>
<dbReference type="RefSeq" id="WP_088917398.1">
    <property type="nucleotide sequence ID" value="NZ_CP018632.1"/>
</dbReference>
<comment type="cofactor">
    <cofactor evidence="1">
        <name>pyridoxal 5'-phosphate</name>
        <dbReference type="ChEBI" id="CHEBI:597326"/>
    </cofactor>
</comment>
<dbReference type="PANTHER" id="PTHR11879">
    <property type="entry name" value="ASPARTATE AMINOTRANSFERASE"/>
    <property type="match status" value="1"/>
</dbReference>
<evidence type="ECO:0000256" key="5">
    <source>
        <dbReference type="ARBA" id="ARBA00022679"/>
    </source>
</evidence>
<dbReference type="GO" id="GO:0030170">
    <property type="term" value="F:pyridoxal phosphate binding"/>
    <property type="evidence" value="ECO:0007669"/>
    <property type="project" value="InterPro"/>
</dbReference>
<dbReference type="EC" id="2.6.1.57" evidence="8"/>
<dbReference type="Gene3D" id="3.90.1150.10">
    <property type="entry name" value="Aspartate Aminotransferase, domain 1"/>
    <property type="match status" value="1"/>
</dbReference>
<dbReference type="InterPro" id="IPR000796">
    <property type="entry name" value="Asp_trans"/>
</dbReference>